<dbReference type="SUPFAM" id="SSF54160">
    <property type="entry name" value="Chromo domain-like"/>
    <property type="match status" value="1"/>
</dbReference>
<comment type="caution">
    <text evidence="2">The sequence shown here is derived from an EMBL/GenBank/DDBJ whole genome shotgun (WGS) entry which is preliminary data.</text>
</comment>
<organism evidence="2 3">
    <name type="scientific">Pleurotus eryngii</name>
    <name type="common">Boletus of the steppes</name>
    <dbReference type="NCBI Taxonomy" id="5323"/>
    <lineage>
        <taxon>Eukaryota</taxon>
        <taxon>Fungi</taxon>
        <taxon>Dikarya</taxon>
        <taxon>Basidiomycota</taxon>
        <taxon>Agaricomycotina</taxon>
        <taxon>Agaricomycetes</taxon>
        <taxon>Agaricomycetidae</taxon>
        <taxon>Agaricales</taxon>
        <taxon>Pleurotineae</taxon>
        <taxon>Pleurotaceae</taxon>
        <taxon>Pleurotus</taxon>
    </lineage>
</organism>
<feature type="region of interest" description="Disordered" evidence="1">
    <location>
        <begin position="671"/>
        <end position="698"/>
    </location>
</feature>
<feature type="compositionally biased region" description="Polar residues" evidence="1">
    <location>
        <begin position="839"/>
        <end position="848"/>
    </location>
</feature>
<name>A0A9P6D4V2_PLEER</name>
<protein>
    <submittedName>
        <fullName evidence="2">Uncharacterized protein</fullName>
    </submittedName>
</protein>
<reference evidence="2" key="1">
    <citation type="submission" date="2020-11" db="EMBL/GenBank/DDBJ databases">
        <authorList>
            <consortium name="DOE Joint Genome Institute"/>
            <person name="Ahrendt S."/>
            <person name="Riley R."/>
            <person name="Andreopoulos W."/>
            <person name="Labutti K."/>
            <person name="Pangilinan J."/>
            <person name="Ruiz-Duenas F.J."/>
            <person name="Barrasa J.M."/>
            <person name="Sanchez-Garcia M."/>
            <person name="Camarero S."/>
            <person name="Miyauchi S."/>
            <person name="Serrano A."/>
            <person name="Linde D."/>
            <person name="Babiker R."/>
            <person name="Drula E."/>
            <person name="Ayuso-Fernandez I."/>
            <person name="Pacheco R."/>
            <person name="Padilla G."/>
            <person name="Ferreira P."/>
            <person name="Barriuso J."/>
            <person name="Kellner H."/>
            <person name="Castanera R."/>
            <person name="Alfaro M."/>
            <person name="Ramirez L."/>
            <person name="Pisabarro A.G."/>
            <person name="Kuo A."/>
            <person name="Tritt A."/>
            <person name="Lipzen A."/>
            <person name="He G."/>
            <person name="Yan M."/>
            <person name="Ng V."/>
            <person name="Cullen D."/>
            <person name="Martin F."/>
            <person name="Rosso M.-N."/>
            <person name="Henrissat B."/>
            <person name="Hibbett D."/>
            <person name="Martinez A.T."/>
            <person name="Grigoriev I.V."/>
        </authorList>
    </citation>
    <scope>NUCLEOTIDE SEQUENCE</scope>
    <source>
        <strain evidence="2">ATCC 90797</strain>
    </source>
</reference>
<dbReference type="CDD" id="cd00024">
    <property type="entry name" value="CD_CSD"/>
    <property type="match status" value="1"/>
</dbReference>
<feature type="compositionally biased region" description="Basic residues" evidence="1">
    <location>
        <begin position="946"/>
        <end position="957"/>
    </location>
</feature>
<evidence type="ECO:0000313" key="3">
    <source>
        <dbReference type="Proteomes" id="UP000807025"/>
    </source>
</evidence>
<feature type="compositionally biased region" description="Polar residues" evidence="1">
    <location>
        <begin position="682"/>
        <end position="698"/>
    </location>
</feature>
<gene>
    <name evidence="2" type="ORF">BDN71DRAFT_1497352</name>
</gene>
<feature type="compositionally biased region" description="Basic residues" evidence="1">
    <location>
        <begin position="55"/>
        <end position="64"/>
    </location>
</feature>
<dbReference type="Gene3D" id="2.40.50.40">
    <property type="match status" value="1"/>
</dbReference>
<feature type="compositionally biased region" description="Basic and acidic residues" evidence="1">
    <location>
        <begin position="259"/>
        <end position="271"/>
    </location>
</feature>
<feature type="region of interest" description="Disordered" evidence="1">
    <location>
        <begin position="839"/>
        <end position="970"/>
    </location>
</feature>
<feature type="compositionally biased region" description="Polar residues" evidence="1">
    <location>
        <begin position="880"/>
        <end position="894"/>
    </location>
</feature>
<proteinExistence type="predicted"/>
<sequence length="1921" mass="212458">MAPTNYVRIVDISDKEAEPDFQGEVLPATSPIILERILSPCPNALDAEEAINSDKKRHAHRSHLYGRTPGDLRQQQPDLNDPCWEWPRSERIDRQLDQERLPSIPLSPPPTTSPDEGRSYPQAPSYHLHRDPRFMRGYRYGTPFNAAFKRIEFERLKNVDAPPETSPTYIDSEGRYGWDPLPEMVEMLPGIPYTHELPTGAVLTIACAHTLESLKEYGAVGDEAEMLAEELRGLTFGCNADPSTGQTACPPIYTAPGLKRNDRSGDDKDSPGFDGSYNLASTLGEGQGSGIFMPAVQTDTPEVREQIGRILQILNRLWQIILPRSVSKLEHDLVEFDATDNNTFSFGGLFSGPTSVQMNTSSWGQIFSQSIGWQSTWHTDIHDAPTHWTLIVMMLRIPKGSDPGPFLLGRPGLYIRHGDVAIVFLLFKGNDIHTGFPPSVGQAEWTAYLKDLEYLYNYTDQVNRVVYVCYPNRAAIDRSASISVLPYLRFGNNIVQQSRQALQRTFSTHGQHILGGMDASANRLGREYFFMFWNALQQSNLSLQCDPNAILQQITYTDDLGLQKSLLPMPHGHHPVDDHARLSLWRAWYCWYAAICQKQQLVMKKSDYKQAALASKQRQANADPVLLASVPRQPLAKPKLPAAICHPSGSSADGAARGSLDPCASSSLLTAGASRGSPDAGASSNSLPAHPSTTSNLTSASSGILIETISEWKAVREELHFQVHLKGTSGAMFVPLDSPFFNLTENHDLLRAFCRKALPPAYSDLFSNSGCNVVTATSTVAAPVQNEQSTDIAAAQSTFSPLTVTTSPAIPADVPQPSEESAMTEASVAETLGAEVASSARQLATASPRSKERIPAPKAPTISASDNHTAGSSRKRKHTSCTPATVTAGASQRHQPVCRVTLSNSLKHQKLSKPHGSQSTPEGAGLTTEESGSDSASDSFSLVYHDRRRKKRKKARKQQSPPNSPAPDENGEWEVDCILRYFPDFHRPLWLVRFTNCTSTQDQWLPWENLKNCQDLVNEYNTANGIILIHPPASDKQPSEPVVFQETTVCSLTRLFSVEDLRAQLQSVRTLLSDEQQESKSYHNKASLNLQPVISQLIKRNVTNTELSTLYAGSQPLGAALLESVFTQLHSVAASLPPVAQTVKKLKVVERCMRWDFYRSHMFIFAWMTESGPSIADILCRAYVSEGEQQSRAKYPGFHELVARIVRFVRQEQRPPPKRSRKGKGKAAVSAANAVSVSLPRADAESSSHAATCVHSDQAETSNFATGVDGGSLPDMVFDNGIIRSQDYLAYGFKAGSASRDTPSQLRLSQPRHTVYGDDESLITASKEVLINAWSDFYLLPYLKQAEQDLTGSKTVEARLPTVDNRKVALDKSAAYYDRAIARGAILTCLVEHFKSESILYSESIDWVFNQPWVTFGQRFHHKADRVGKICRTRAPEILQPISALICDGKLIDEEAVDIADALGDLLHHHLQCLATGSVIPLSSLGEADAVIQQAHISPMNVPRRSLTWNPVSLDNLLPSDSSHQLFKPIALILREACNRELGLRSANDHLHRVLIGNHPTASRSVNWDPDHTNPIRRLNNSAKLFQKHIPPKELATSLGLANLLSWVGTGQGSMTAGFLEENGCFWSDSLDGMISNFFNIIQRNQSLASNYKYKPQHPLHSLSEHVAVDNPCVWGTCCKHLTATIFTKKGQSLSDALIAKFAPCFSDTLRNEWITFLGPLLDKDPSISQVDRKTWQDGLEFIIGLKIQGFKTGLTPFQTANLLAFSGIVSPPDAVTIGCWIYANKGLGAFHGLQKLGFIMHDITSVVAAFVIVHEHLIRHLSPSDHSTLGFDQDCSAIAVEHILCKVCRWEKRLRGSRMSWSDFTLQDEEWQPMRQTPGDHLYLPIPSTPSREHLGQIMESLKKNIAKFLTLVFQIDLFT</sequence>
<dbReference type="Proteomes" id="UP000807025">
    <property type="component" value="Unassembled WGS sequence"/>
</dbReference>
<evidence type="ECO:0000256" key="1">
    <source>
        <dbReference type="SAM" id="MobiDB-lite"/>
    </source>
</evidence>
<feature type="compositionally biased region" description="Polar residues" evidence="1">
    <location>
        <begin position="862"/>
        <end position="872"/>
    </location>
</feature>
<feature type="region of interest" description="Disordered" evidence="1">
    <location>
        <begin position="804"/>
        <end position="823"/>
    </location>
</feature>
<dbReference type="OrthoDB" id="3032681at2759"/>
<dbReference type="EMBL" id="MU154596">
    <property type="protein sequence ID" value="KAF9492726.1"/>
    <property type="molecule type" value="Genomic_DNA"/>
</dbReference>
<feature type="compositionally biased region" description="Basic and acidic residues" evidence="1">
    <location>
        <begin position="87"/>
        <end position="100"/>
    </location>
</feature>
<feature type="region of interest" description="Disordered" evidence="1">
    <location>
        <begin position="53"/>
        <end position="126"/>
    </location>
</feature>
<keyword evidence="3" id="KW-1185">Reference proteome</keyword>
<evidence type="ECO:0000313" key="2">
    <source>
        <dbReference type="EMBL" id="KAF9492726.1"/>
    </source>
</evidence>
<accession>A0A9P6D4V2</accession>
<feature type="region of interest" description="Disordered" evidence="1">
    <location>
        <begin position="245"/>
        <end position="276"/>
    </location>
</feature>
<dbReference type="InterPro" id="IPR016197">
    <property type="entry name" value="Chromo-like_dom_sf"/>
</dbReference>